<organism evidence="1">
    <name type="scientific">Candidatus Methanogaster sp. ANME-2c ERB4</name>
    <dbReference type="NCBI Taxonomy" id="2759911"/>
    <lineage>
        <taxon>Archaea</taxon>
        <taxon>Methanobacteriati</taxon>
        <taxon>Methanobacteriota</taxon>
        <taxon>Stenosarchaea group</taxon>
        <taxon>Methanomicrobia</taxon>
        <taxon>Methanosarcinales</taxon>
        <taxon>ANME-2 cluster</taxon>
        <taxon>Candidatus Methanogasteraceae</taxon>
        <taxon>Candidatus Methanogaster</taxon>
    </lineage>
</organism>
<dbReference type="EMBL" id="MT631235">
    <property type="protein sequence ID" value="QNO46917.1"/>
    <property type="molecule type" value="Genomic_DNA"/>
</dbReference>
<evidence type="ECO:0000313" key="1">
    <source>
        <dbReference type="EMBL" id="QNO46917.1"/>
    </source>
</evidence>
<protein>
    <submittedName>
        <fullName evidence="1">Uncharacterized protein</fullName>
    </submittedName>
</protein>
<dbReference type="Pfam" id="PF03683">
    <property type="entry name" value="UPF0175"/>
    <property type="match status" value="1"/>
</dbReference>
<sequence>MKTISVRLPEQYLHDIEEACKPEVVDNGTMLHKRVGTGLREYHSKKALELYCCGKASLWKAARMAGMTYRGALEELKRLNIPFRYEKEDLDVDIRWALKEE</sequence>
<dbReference type="AlphaFoldDB" id="A0A7G9YFY3"/>
<gene>
    <name evidence="1" type="ORF">GBMLOPDG_00013</name>
</gene>
<accession>A0A7G9YFY3</accession>
<dbReference type="InterPro" id="IPR005368">
    <property type="entry name" value="UPF0175"/>
</dbReference>
<proteinExistence type="predicted"/>
<reference evidence="1" key="1">
    <citation type="submission" date="2020-06" db="EMBL/GenBank/DDBJ databases">
        <title>Unique genomic features of the anaerobic methanotrophic archaea.</title>
        <authorList>
            <person name="Chadwick G.L."/>
            <person name="Skennerton C.T."/>
            <person name="Laso-Perez R."/>
            <person name="Leu A.O."/>
            <person name="Speth D.R."/>
            <person name="Yu H."/>
            <person name="Morgan-Lang C."/>
            <person name="Hatzenpichler R."/>
            <person name="Goudeau D."/>
            <person name="Malmstrom R."/>
            <person name="Brazelton W.J."/>
            <person name="Woyke T."/>
            <person name="Hallam S.J."/>
            <person name="Tyson G.W."/>
            <person name="Wegener G."/>
            <person name="Boetius A."/>
            <person name="Orphan V."/>
        </authorList>
    </citation>
    <scope>NUCLEOTIDE SEQUENCE</scope>
</reference>
<name>A0A7G9YFY3_9EURY</name>